<name>A0A167GPJ9_9GAMM</name>
<sequence length="245" mass="25046">MVLAAFAALPGYALAQGTISSGAASYVIATSHFDTSPAANFTGVGTGDQIFEAGWWFRIEGDASETVFPTPDTQNYSGATATIAWTNVGGRGFSATKTHTLVDGAGNGEVTTNMVVTNGGNAPITLHLFQMTDWDVNGSAGTDVGTLVGQGHIRMDDVGFAEARSPNAVAVKALPFAAATDIAALLSDASVTNFDDGGFPFGPGDITIGLQWTFTLAPGASETAVLFSAANRVATPVQLQSFGVD</sequence>
<keyword evidence="3" id="KW-1185">Reference proteome</keyword>
<evidence type="ECO:0008006" key="4">
    <source>
        <dbReference type="Google" id="ProtNLM"/>
    </source>
</evidence>
<keyword evidence="1" id="KW-0732">Signal</keyword>
<feature type="signal peptide" evidence="1">
    <location>
        <begin position="1"/>
        <end position="15"/>
    </location>
</feature>
<dbReference type="Proteomes" id="UP000076830">
    <property type="component" value="Chromosome"/>
</dbReference>
<evidence type="ECO:0000313" key="2">
    <source>
        <dbReference type="EMBL" id="ANB16982.1"/>
    </source>
</evidence>
<dbReference type="AlphaFoldDB" id="A0A167GPJ9"/>
<accession>A0A167GPJ9</accession>
<dbReference type="STRING" id="1300342.I596_952"/>
<feature type="chain" id="PRO_5012565597" description="PEP-CTERM sorting domain-containing protein" evidence="1">
    <location>
        <begin position="16"/>
        <end position="245"/>
    </location>
</feature>
<evidence type="ECO:0000313" key="3">
    <source>
        <dbReference type="Proteomes" id="UP000076830"/>
    </source>
</evidence>
<dbReference type="EMBL" id="CP015249">
    <property type="protein sequence ID" value="ANB16982.1"/>
    <property type="molecule type" value="Genomic_DNA"/>
</dbReference>
<evidence type="ECO:0000256" key="1">
    <source>
        <dbReference type="SAM" id="SignalP"/>
    </source>
</evidence>
<reference evidence="2 3" key="1">
    <citation type="submission" date="2016-04" db="EMBL/GenBank/DDBJ databases">
        <title>Complete genome sequence of Dokdonella koreensis DS-123T.</title>
        <authorList>
            <person name="Kim J.F."/>
            <person name="Lee H."/>
            <person name="Kwak M.-J."/>
        </authorList>
    </citation>
    <scope>NUCLEOTIDE SEQUENCE [LARGE SCALE GENOMIC DNA]</scope>
    <source>
        <strain evidence="2 3">DS-123</strain>
    </source>
</reference>
<organism evidence="2 3">
    <name type="scientific">Dokdonella koreensis DS-123</name>
    <dbReference type="NCBI Taxonomy" id="1300342"/>
    <lineage>
        <taxon>Bacteria</taxon>
        <taxon>Pseudomonadati</taxon>
        <taxon>Pseudomonadota</taxon>
        <taxon>Gammaproteobacteria</taxon>
        <taxon>Lysobacterales</taxon>
        <taxon>Rhodanobacteraceae</taxon>
        <taxon>Dokdonella</taxon>
    </lineage>
</organism>
<dbReference type="KEGG" id="dko:I596_952"/>
<protein>
    <recommendedName>
        <fullName evidence="4">PEP-CTERM sorting domain-containing protein</fullName>
    </recommendedName>
</protein>
<proteinExistence type="predicted"/>
<gene>
    <name evidence="2" type="ORF">I596_952</name>
</gene>